<protein>
    <submittedName>
        <fullName evidence="1">Uncharacterized protein</fullName>
    </submittedName>
</protein>
<proteinExistence type="predicted"/>
<dbReference type="EMBL" id="GGEC01060858">
    <property type="protein sequence ID" value="MBX41342.1"/>
    <property type="molecule type" value="Transcribed_RNA"/>
</dbReference>
<organism evidence="1">
    <name type="scientific">Rhizophora mucronata</name>
    <name type="common">Asiatic mangrove</name>
    <dbReference type="NCBI Taxonomy" id="61149"/>
    <lineage>
        <taxon>Eukaryota</taxon>
        <taxon>Viridiplantae</taxon>
        <taxon>Streptophyta</taxon>
        <taxon>Embryophyta</taxon>
        <taxon>Tracheophyta</taxon>
        <taxon>Spermatophyta</taxon>
        <taxon>Magnoliopsida</taxon>
        <taxon>eudicotyledons</taxon>
        <taxon>Gunneridae</taxon>
        <taxon>Pentapetalae</taxon>
        <taxon>rosids</taxon>
        <taxon>fabids</taxon>
        <taxon>Malpighiales</taxon>
        <taxon>Rhizophoraceae</taxon>
        <taxon>Rhizophora</taxon>
    </lineage>
</organism>
<dbReference type="AlphaFoldDB" id="A0A2P2NFU6"/>
<evidence type="ECO:0000313" key="1">
    <source>
        <dbReference type="EMBL" id="MBX41342.1"/>
    </source>
</evidence>
<accession>A0A2P2NFU6</accession>
<sequence length="37" mass="4349">MMYMIECIQQRRKVACKFNTPFYLAQPSPSSSEVINH</sequence>
<reference evidence="1" key="1">
    <citation type="submission" date="2018-02" db="EMBL/GenBank/DDBJ databases">
        <title>Rhizophora mucronata_Transcriptome.</title>
        <authorList>
            <person name="Meera S.P."/>
            <person name="Sreeshan A."/>
            <person name="Augustine A."/>
        </authorList>
    </citation>
    <scope>NUCLEOTIDE SEQUENCE</scope>
    <source>
        <tissue evidence="1">Leaf</tissue>
    </source>
</reference>
<name>A0A2P2NFU6_RHIMU</name>